<keyword evidence="3" id="KW-0677">Repeat</keyword>
<dbReference type="InterPro" id="IPR027038">
    <property type="entry name" value="RanGap"/>
</dbReference>
<dbReference type="SUPFAM" id="SSF48371">
    <property type="entry name" value="ARM repeat"/>
    <property type="match status" value="1"/>
</dbReference>
<dbReference type="InterPro" id="IPR027417">
    <property type="entry name" value="P-loop_NTPase"/>
</dbReference>
<dbReference type="PROSITE" id="PS00675">
    <property type="entry name" value="SIGMA54_INTERACT_1"/>
    <property type="match status" value="1"/>
</dbReference>
<organism evidence="9 10">
    <name type="scientific">Linnemannia gamsii</name>
    <dbReference type="NCBI Taxonomy" id="64522"/>
    <lineage>
        <taxon>Eukaryota</taxon>
        <taxon>Fungi</taxon>
        <taxon>Fungi incertae sedis</taxon>
        <taxon>Mucoromycota</taxon>
        <taxon>Mortierellomycotina</taxon>
        <taxon>Mortierellomycetes</taxon>
        <taxon>Mortierellales</taxon>
        <taxon>Mortierellaceae</taxon>
        <taxon>Linnemannia</taxon>
    </lineage>
</organism>
<dbReference type="SUPFAM" id="SSF52047">
    <property type="entry name" value="RNI-like"/>
    <property type="match status" value="1"/>
</dbReference>
<dbReference type="Gene3D" id="3.80.10.10">
    <property type="entry name" value="Ribonuclease Inhibitor"/>
    <property type="match status" value="2"/>
</dbReference>
<gene>
    <name evidence="9" type="ORF">BGZ96_008816</name>
</gene>
<dbReference type="InterPro" id="IPR016024">
    <property type="entry name" value="ARM-type_fold"/>
</dbReference>
<feature type="compositionally biased region" description="Polar residues" evidence="6">
    <location>
        <begin position="1203"/>
        <end position="1214"/>
    </location>
</feature>
<proteinExistence type="predicted"/>
<dbReference type="PANTHER" id="PTHR24113:SF12">
    <property type="entry name" value="RAN GTPASE-ACTIVATING PROTEIN 1"/>
    <property type="match status" value="1"/>
</dbReference>
<reference evidence="9 10" key="1">
    <citation type="journal article" date="2020" name="Fungal Divers.">
        <title>Resolving the Mortierellaceae phylogeny through synthesis of multi-gene phylogenetics and phylogenomics.</title>
        <authorList>
            <person name="Vandepol N."/>
            <person name="Liber J."/>
            <person name="Desiro A."/>
            <person name="Na H."/>
            <person name="Kennedy M."/>
            <person name="Barry K."/>
            <person name="Grigoriev I.V."/>
            <person name="Miller A.N."/>
            <person name="O'Donnell K."/>
            <person name="Stajich J.E."/>
            <person name="Bonito G."/>
        </authorList>
    </citation>
    <scope>NUCLEOTIDE SEQUENCE [LARGE SCALE GENOMIC DNA]</scope>
    <source>
        <strain evidence="9 10">AD045</strain>
    </source>
</reference>
<dbReference type="InterPro" id="IPR032675">
    <property type="entry name" value="LRR_dom_sf"/>
</dbReference>
<dbReference type="InterPro" id="IPR025662">
    <property type="entry name" value="Sigma_54_int_dom_ATP-bd_1"/>
</dbReference>
<evidence type="ECO:0000256" key="1">
    <source>
        <dbReference type="ARBA" id="ARBA00022468"/>
    </source>
</evidence>
<evidence type="ECO:0000313" key="10">
    <source>
        <dbReference type="Proteomes" id="UP001194696"/>
    </source>
</evidence>
<dbReference type="InterPro" id="IPR001611">
    <property type="entry name" value="Leu-rich_rpt"/>
</dbReference>
<dbReference type="Proteomes" id="UP001194696">
    <property type="component" value="Unassembled WGS sequence"/>
</dbReference>
<evidence type="ECO:0000313" key="9">
    <source>
        <dbReference type="EMBL" id="KAG0287248.1"/>
    </source>
</evidence>
<feature type="compositionally biased region" description="Gly residues" evidence="6">
    <location>
        <begin position="1091"/>
        <end position="1103"/>
    </location>
</feature>
<dbReference type="SUPFAM" id="SSF52540">
    <property type="entry name" value="P-loop containing nucleoside triphosphate hydrolases"/>
    <property type="match status" value="1"/>
</dbReference>
<accession>A0ABQ7JXK0</accession>
<dbReference type="Gene3D" id="3.40.50.300">
    <property type="entry name" value="P-loop containing nucleotide triphosphate hydrolases"/>
    <property type="match status" value="1"/>
</dbReference>
<feature type="non-terminal residue" evidence="9">
    <location>
        <position position="1988"/>
    </location>
</feature>
<dbReference type="InterPro" id="IPR007111">
    <property type="entry name" value="NACHT_NTPase"/>
</dbReference>
<feature type="compositionally biased region" description="Basic and acidic residues" evidence="6">
    <location>
        <begin position="1174"/>
        <end position="1197"/>
    </location>
</feature>
<feature type="compositionally biased region" description="Acidic residues" evidence="6">
    <location>
        <begin position="1075"/>
        <end position="1090"/>
    </location>
</feature>
<dbReference type="Pfam" id="PF13516">
    <property type="entry name" value="LRR_6"/>
    <property type="match status" value="5"/>
</dbReference>
<dbReference type="InterPro" id="IPR056251">
    <property type="entry name" value="Arm_rpt_dom"/>
</dbReference>
<dbReference type="Pfam" id="PF23948">
    <property type="entry name" value="ARM_5"/>
    <property type="match status" value="1"/>
</dbReference>
<feature type="compositionally biased region" description="Gly residues" evidence="6">
    <location>
        <begin position="1131"/>
        <end position="1144"/>
    </location>
</feature>
<evidence type="ECO:0008006" key="11">
    <source>
        <dbReference type="Google" id="ProtNLM"/>
    </source>
</evidence>
<keyword evidence="1" id="KW-0343">GTPase activation</keyword>
<evidence type="ECO:0000259" key="7">
    <source>
        <dbReference type="Pfam" id="PF05729"/>
    </source>
</evidence>
<keyword evidence="10" id="KW-1185">Reference proteome</keyword>
<feature type="region of interest" description="Disordered" evidence="6">
    <location>
        <begin position="1075"/>
        <end position="1217"/>
    </location>
</feature>
<evidence type="ECO:0000259" key="8">
    <source>
        <dbReference type="Pfam" id="PF23948"/>
    </source>
</evidence>
<feature type="domain" description="Arm-like repeat" evidence="8">
    <location>
        <begin position="264"/>
        <end position="611"/>
    </location>
</feature>
<evidence type="ECO:0000256" key="5">
    <source>
        <dbReference type="ARBA" id="ARBA00022840"/>
    </source>
</evidence>
<keyword evidence="2" id="KW-0433">Leucine-rich repeat</keyword>
<feature type="compositionally biased region" description="Polar residues" evidence="6">
    <location>
        <begin position="1356"/>
        <end position="1374"/>
    </location>
</feature>
<name>A0ABQ7JXK0_9FUNG</name>
<feature type="compositionally biased region" description="Gly residues" evidence="6">
    <location>
        <begin position="1152"/>
        <end position="1171"/>
    </location>
</feature>
<evidence type="ECO:0000256" key="4">
    <source>
        <dbReference type="ARBA" id="ARBA00022741"/>
    </source>
</evidence>
<keyword evidence="5" id="KW-0067">ATP-binding</keyword>
<evidence type="ECO:0000256" key="6">
    <source>
        <dbReference type="SAM" id="MobiDB-lite"/>
    </source>
</evidence>
<dbReference type="SMART" id="SM00368">
    <property type="entry name" value="LRR_RI"/>
    <property type="match status" value="5"/>
</dbReference>
<protein>
    <recommendedName>
        <fullName evidence="11">NACHT domain-containing protein</fullName>
    </recommendedName>
</protein>
<sequence>MASPYNTDETYTSHLVRSSPRAADSFVFQTSRSISHLSDHVAQRMPVLPSGNLSTPTSSSRFLNVTRKLRRKASSSSTTDVSLLELDHDNESEKGYSSDSGFFSKFFRKARLGESKWKRTPKVLPSESPADVPVLIITVDTPESTGNTVVRKSETVQLPQPENGIPPQPPVYYPTGSHVTDRPSPLGTSALRYDIFLANAPKPTVRSSTPLHPRAQMESTLQLVFCARLLLEDSLLSTCQSSLAGVCVLDDAGRHWFDAIQEDPPAQTRIRWLVSRLVAEFLRDPYIGPEAIFEVVVLGPVLCQADYRALLSCFIERFDNFALLNVNLLQGIIQLLQSAPSGFLTDDDLIRILGSIRKRLESTHAPDRVHVYQLVFAVSKVLEVMVRGEVKGLNRQRDHQSLLAALRNLKGVDDDEFLKFQVNYAYQMSLYLPDDETSFQAFWRYAESAAVGVSAVASVFKLDPMSALAAVEHIQQVAGNAIDVVKFNVDGARAFQSTAEGATQAAEKAYWSQKKQPWFLALQAGYLFVQDGRLVDFNILVCNATRIFDVNFQRGVCQILGEVALNPLWDDESRRSAIDFLGELCKTDAGRKKDIKVRKWVTTILQQISSSASPDVSGHACTLLDDLQREHTLDNQECRALYTLLPIPTTFPLLERALDITDIDHELACIRFQSLEECLHPVSIPLRAKATLLAPKSVTPKGESPKDESFPLMAKVQEFLRSDNLVFLVLGDSGSGKSIFCRQLERELWSQYQHSDGGRIPLYINLPSIDDPHCGLIEKYMQHHHDILEPTIQKIKRHRQFVLICDGYDESRLTRNLHTSNRFNRPGQWNVKMIITCRSTFISCDYQDGFRPLDDNKYHDNTSRLFEEAAIVPFLKSDIQEFVKQYVLDFAAQESSNNLPAISYDDYWEKLSVIPNLMNLVSNPFLLTLALKAIPSRSIKTLDSTGLEAMQHDIYDGFIQEWVRLHQKRLQGTILRQDIRAALDILLRDGFAWCVFDYLKRLADAIYQYQDGNPVVKFSRWHMDEWKVKFFGPEIETTLLREASPLTRAGTRHWFIHKSLLDYFYSRTFFDPDDSDDDDSDYGEDGDDDSWGGGNDFHSGGGNSLSDGGNSLADDNGEGSTGGNAESTGSSGNGGSSGGNGGTTSGDQQDSSGGGGNSSGGSSGGSYGGNNEGSRGDKNDSNGDEDGSRRRKDDVRSKRYGNATKSRPSTSSDPFSKRNLFKEPLVLQFLVDRAKSDPRLKKRLFSIIERSKASSNPSLAAANAITILYKSGNRFQDAVLDGVPIPNDYVSTATERTEQVQLSLSNLTGKDLMKLLATPAVLVSGSAVPATLLAVSVTAPTVSALMPFSITISQKTPTAPLKPSSQTDSPNPDQAITVAPEVAGVQGQIHIEQARQSGKSLSSEALSSPIASKLTLASIVKTGFKRTVSHKLDLLNYHGVMTQQIAREVLELQKQMNDRLILIQSKTEVILTQQLELTEYPIPRLFIALPEELAKYDPGNWFRTKFRLHFICECGKHTEANNSKVPHHLHLAKHEGYLIREPTKFFKKYGPFLLLMLQLIKFGTSIAGHVVPTLASLKVVELADSIKQSVELVTAKIDYSLECIDNQLARVQASSPEDFIDTESRAEMTQHNLTNYLSDVEGLEGIELRQLGSFLKTSEDENLLGNLYRMTTSEGHVKWVCRDHYRASYQEKYTQKLHDVVELAEGEFDEHLGRIKIVLRSRIAAAEFYDTVRKAKGVLELIIDWGWECTRSDLEELEESLKQSSVSILQLDLRRFRTSLSSKLLSTSTQFDPILRIRGLSSMKVLHISISKECVKFLGLSPKKSTHVCKMFCELAPGSIGGKEVRELAEALRTNSTLTSLDLGNNSIGEFGAKDLSRALETNSTLITLNLRSNSIGEFGAKALSRALETNSTLTSLDLRNNSIGEFGAKDLSRALETNSTLITLNLRSNSIGEFGAKALSRALETNSTLTSLDLGNNSIGEFGAEDL</sequence>
<dbReference type="Pfam" id="PF05729">
    <property type="entry name" value="NACHT"/>
    <property type="match status" value="1"/>
</dbReference>
<dbReference type="EMBL" id="JAAAIM010000506">
    <property type="protein sequence ID" value="KAG0287248.1"/>
    <property type="molecule type" value="Genomic_DNA"/>
</dbReference>
<feature type="region of interest" description="Disordered" evidence="6">
    <location>
        <begin position="1356"/>
        <end position="1375"/>
    </location>
</feature>
<evidence type="ECO:0000256" key="2">
    <source>
        <dbReference type="ARBA" id="ARBA00022614"/>
    </source>
</evidence>
<dbReference type="PANTHER" id="PTHR24113">
    <property type="entry name" value="RAN GTPASE-ACTIVATING PROTEIN 1"/>
    <property type="match status" value="1"/>
</dbReference>
<feature type="domain" description="NACHT" evidence="7">
    <location>
        <begin position="726"/>
        <end position="812"/>
    </location>
</feature>
<keyword evidence="4" id="KW-0547">Nucleotide-binding</keyword>
<evidence type="ECO:0000256" key="3">
    <source>
        <dbReference type="ARBA" id="ARBA00022737"/>
    </source>
</evidence>
<comment type="caution">
    <text evidence="9">The sequence shown here is derived from an EMBL/GenBank/DDBJ whole genome shotgun (WGS) entry which is preliminary data.</text>
</comment>